<name>A0A8W7Q2D6_ANOCL</name>
<accession>A0A8W7Q2D6</accession>
<reference evidence="2" key="1">
    <citation type="submission" date="2022-08" db="UniProtKB">
        <authorList>
            <consortium name="EnsemblMetazoa"/>
        </authorList>
    </citation>
    <scope>IDENTIFICATION</scope>
</reference>
<proteinExistence type="predicted"/>
<protein>
    <submittedName>
        <fullName evidence="2">Uncharacterized protein</fullName>
    </submittedName>
</protein>
<feature type="compositionally biased region" description="Low complexity" evidence="1">
    <location>
        <begin position="96"/>
        <end position="113"/>
    </location>
</feature>
<evidence type="ECO:0000313" key="2">
    <source>
        <dbReference type="EnsemblMetazoa" id="ACOM041915-PA.1"/>
    </source>
</evidence>
<sequence length="449" mass="48278">MSLRKKRVIGLVTFSFSTVSRFSLAIFFSDRLILRGSSPRFIAGGVVSLDDAFPQRPQLLGKWRDALAGGPDRPLKAVDKPGQLGHATRPTTDAESSLPPGTAPSSSAASWDSAPDSEGSCDFRFSSVWVRSLTSALTAASSARCCLYTLLLARSVLTNCFSSSPRRMTSPTVSWSWRCRSCSCRSTSRSSLVVWSSCSAAASLLRATIAACCRKGPSVSLCVLWSAIRPSTMRWMSRVSSSMRCCSSCRSARVMFGSSITSCSVWTSDWRCCSSCGSFCCTINSSTCVSSTSPSIRLRGVAPCTDSFALCSSFCSRSCTRLARLRSCRCSSICCSSSFWRSFSMRSALAASSSSSCWGTLSSRPWVRSIRFFTFSISVSIALMSFRSSRVCVPSCTDCSYARCASLKPFIVSWYCAHRVPSSGIASASGGRSSGIRNLATEAEAETSL</sequence>
<organism evidence="2">
    <name type="scientific">Anopheles coluzzii</name>
    <name type="common">African malaria mosquito</name>
    <dbReference type="NCBI Taxonomy" id="1518534"/>
    <lineage>
        <taxon>Eukaryota</taxon>
        <taxon>Metazoa</taxon>
        <taxon>Ecdysozoa</taxon>
        <taxon>Arthropoda</taxon>
        <taxon>Hexapoda</taxon>
        <taxon>Insecta</taxon>
        <taxon>Pterygota</taxon>
        <taxon>Neoptera</taxon>
        <taxon>Endopterygota</taxon>
        <taxon>Diptera</taxon>
        <taxon>Nematocera</taxon>
        <taxon>Culicoidea</taxon>
        <taxon>Culicidae</taxon>
        <taxon>Anophelinae</taxon>
        <taxon>Anopheles</taxon>
    </lineage>
</organism>
<dbReference type="Proteomes" id="UP000075882">
    <property type="component" value="Unassembled WGS sequence"/>
</dbReference>
<dbReference type="EnsemblMetazoa" id="ACOM041915-RA">
    <property type="protein sequence ID" value="ACOM041915-PA.1"/>
    <property type="gene ID" value="ACOM041915"/>
</dbReference>
<feature type="region of interest" description="Disordered" evidence="1">
    <location>
        <begin position="70"/>
        <end position="113"/>
    </location>
</feature>
<dbReference type="AlphaFoldDB" id="A0A8W7Q2D6"/>
<evidence type="ECO:0000256" key="1">
    <source>
        <dbReference type="SAM" id="MobiDB-lite"/>
    </source>
</evidence>